<evidence type="ECO:0000256" key="1">
    <source>
        <dbReference type="SAM" id="MobiDB-lite"/>
    </source>
</evidence>
<evidence type="ECO:0000313" key="3">
    <source>
        <dbReference type="Proteomes" id="UP000608890"/>
    </source>
</evidence>
<feature type="compositionally biased region" description="Low complexity" evidence="1">
    <location>
        <begin position="417"/>
        <end position="429"/>
    </location>
</feature>
<name>A0A917TN29_9ACTN</name>
<accession>A0A917TN29</accession>
<keyword evidence="3" id="KW-1185">Reference proteome</keyword>
<evidence type="ECO:0000313" key="2">
    <source>
        <dbReference type="EMBL" id="GGM28593.1"/>
    </source>
</evidence>
<dbReference type="Pfam" id="PF18742">
    <property type="entry name" value="DpnII-MboI"/>
    <property type="match status" value="1"/>
</dbReference>
<feature type="region of interest" description="Disordered" evidence="1">
    <location>
        <begin position="417"/>
        <end position="441"/>
    </location>
</feature>
<sequence length="441" mass="49008">MTSQEPGAHTVAVAQLADQMAALDRHLGPANKPGDLDGLFAHHILNGVDVSFPWEVNPLTTRWLDDHTDRLRHAPGLAVLGFALHAHRSHHDLGAHERLVDGLRDLMRRDPFPADRTTFATDRRQLLGITLAALVTQDALPAFRSWLLEILPDSRFRADDPRTDLARRHALAVLTDDPALLGGLTSIKSLPELSMVHWMSIVGAARLADPAADLQFIQRRILTGLLRTDIGDLSTCDAALVRAAAGRIIDASIDGTVLTRSHVGVVLRRFPAAMKRWRWDDPDDVRHPVRWEVGSEREIQDIVWIMLRSVFSDLVDEEPLPRLGHSSYRADFGIPRLGVLIELKYVRSAAEFKKVEKEILEDSIAYLRERGTYTKLIVFIYDASASSQEHDITTAALLERDDIIDVIIVSRPSQLPAPGTVTATPAATPRRTRSRRSPGSP</sequence>
<dbReference type="EMBL" id="BMNB01000004">
    <property type="protein sequence ID" value="GGM28593.1"/>
    <property type="molecule type" value="Genomic_DNA"/>
</dbReference>
<reference evidence="2" key="2">
    <citation type="submission" date="2020-09" db="EMBL/GenBank/DDBJ databases">
        <authorList>
            <person name="Sun Q."/>
            <person name="Zhou Y."/>
        </authorList>
    </citation>
    <scope>NUCLEOTIDE SEQUENCE</scope>
    <source>
        <strain evidence="2">CGMCC 4.7312</strain>
    </source>
</reference>
<dbReference type="AlphaFoldDB" id="A0A917TN29"/>
<comment type="caution">
    <text evidence="2">The sequence shown here is derived from an EMBL/GenBank/DDBJ whole genome shotgun (WGS) entry which is preliminary data.</text>
</comment>
<feature type="compositionally biased region" description="Basic residues" evidence="1">
    <location>
        <begin position="430"/>
        <end position="441"/>
    </location>
</feature>
<protein>
    <submittedName>
        <fullName evidence="2">Uncharacterized protein</fullName>
    </submittedName>
</protein>
<reference evidence="2" key="1">
    <citation type="journal article" date="2014" name="Int. J. Syst. Evol. Microbiol.">
        <title>Complete genome sequence of Corynebacterium casei LMG S-19264T (=DSM 44701T), isolated from a smear-ripened cheese.</title>
        <authorList>
            <consortium name="US DOE Joint Genome Institute (JGI-PGF)"/>
            <person name="Walter F."/>
            <person name="Albersmeier A."/>
            <person name="Kalinowski J."/>
            <person name="Ruckert C."/>
        </authorList>
    </citation>
    <scope>NUCLEOTIDE SEQUENCE</scope>
    <source>
        <strain evidence="2">CGMCC 4.7312</strain>
    </source>
</reference>
<dbReference type="RefSeq" id="WP_189041318.1">
    <property type="nucleotide sequence ID" value="NZ_BMNB01000004.1"/>
</dbReference>
<organism evidence="2 3">
    <name type="scientific">Micromonospora sonchi</name>
    <dbReference type="NCBI Taxonomy" id="1763543"/>
    <lineage>
        <taxon>Bacteria</taxon>
        <taxon>Bacillati</taxon>
        <taxon>Actinomycetota</taxon>
        <taxon>Actinomycetes</taxon>
        <taxon>Micromonosporales</taxon>
        <taxon>Micromonosporaceae</taxon>
        <taxon>Micromonospora</taxon>
    </lineage>
</organism>
<proteinExistence type="predicted"/>
<gene>
    <name evidence="2" type="ORF">GCM10011608_11690</name>
</gene>
<dbReference type="Proteomes" id="UP000608890">
    <property type="component" value="Unassembled WGS sequence"/>
</dbReference>